<keyword evidence="2" id="KW-1185">Reference proteome</keyword>
<organism evidence="1 2">
    <name type="scientific">Strigomonas culicis</name>
    <dbReference type="NCBI Taxonomy" id="28005"/>
    <lineage>
        <taxon>Eukaryota</taxon>
        <taxon>Discoba</taxon>
        <taxon>Euglenozoa</taxon>
        <taxon>Kinetoplastea</taxon>
        <taxon>Metakinetoplastina</taxon>
        <taxon>Trypanosomatida</taxon>
        <taxon>Trypanosomatidae</taxon>
        <taxon>Strigomonadinae</taxon>
        <taxon>Strigomonas</taxon>
    </lineage>
</organism>
<evidence type="ECO:0000313" key="1">
    <source>
        <dbReference type="EMBL" id="EPY17316.1"/>
    </source>
</evidence>
<dbReference type="Proteomes" id="UP000015354">
    <property type="component" value="Unassembled WGS sequence"/>
</dbReference>
<protein>
    <submittedName>
        <fullName evidence="1">Uncharacterized protein</fullName>
    </submittedName>
</protein>
<dbReference type="AlphaFoldDB" id="S9URT0"/>
<dbReference type="EMBL" id="ATMH01010542">
    <property type="protein sequence ID" value="EPY17316.1"/>
    <property type="molecule type" value="Genomic_DNA"/>
</dbReference>
<comment type="caution">
    <text evidence="1">The sequence shown here is derived from an EMBL/GenBank/DDBJ whole genome shotgun (WGS) entry which is preliminary data.</text>
</comment>
<sequence>MAVQFDEPLRDTEAALDLRHLVALRVGHLVQLVLEEHLVEVDGLRVHLRLVRDLRERLQLHQALGLGVVVLLHRVRDGEVDLVEAVDHAADVAHRPHRRVVDGEELAAERHPRLRAETARQQLRDDDAALRVLVVVDAELDVGRHTRGGEHLALRRLHQRRLLLPAVRLQKLGEGKEDELHVVGRHLNRVVKHVNQLSTLRDVELVDDGGRGEGEQVAHHLAAALRNHAHAAQRGVRGRLE</sequence>
<accession>S9URT0</accession>
<evidence type="ECO:0000313" key="2">
    <source>
        <dbReference type="Proteomes" id="UP000015354"/>
    </source>
</evidence>
<gene>
    <name evidence="1" type="ORF">STCU_10688</name>
</gene>
<name>S9URT0_9TRYP</name>
<proteinExistence type="predicted"/>
<reference evidence="1 2" key="1">
    <citation type="journal article" date="2013" name="PLoS ONE">
        <title>Predicting the Proteins of Angomonas deanei, Strigomonas culicis and Their Respective Endosymbionts Reveals New Aspects of the Trypanosomatidae Family.</title>
        <authorList>
            <person name="Motta M.C."/>
            <person name="Martins A.C."/>
            <person name="de Souza S.S."/>
            <person name="Catta-Preta C.M."/>
            <person name="Silva R."/>
            <person name="Klein C.C."/>
            <person name="de Almeida L.G."/>
            <person name="de Lima Cunha O."/>
            <person name="Ciapina L.P."/>
            <person name="Brocchi M."/>
            <person name="Colabardini A.C."/>
            <person name="de Araujo Lima B."/>
            <person name="Machado C.R."/>
            <person name="de Almeida Soares C.M."/>
            <person name="Probst C.M."/>
            <person name="de Menezes C.B."/>
            <person name="Thompson C.E."/>
            <person name="Bartholomeu D.C."/>
            <person name="Gradia D.F."/>
            <person name="Pavoni D.P."/>
            <person name="Grisard E.C."/>
            <person name="Fantinatti-Garboggini F."/>
            <person name="Marchini F.K."/>
            <person name="Rodrigues-Luiz G.F."/>
            <person name="Wagner G."/>
            <person name="Goldman G.H."/>
            <person name="Fietto J.L."/>
            <person name="Elias M.C."/>
            <person name="Goldman M.H."/>
            <person name="Sagot M.F."/>
            <person name="Pereira M."/>
            <person name="Stoco P.H."/>
            <person name="de Mendonca-Neto R.P."/>
            <person name="Teixeira S.M."/>
            <person name="Maciel T.E."/>
            <person name="de Oliveira Mendes T.A."/>
            <person name="Urmenyi T.P."/>
            <person name="de Souza W."/>
            <person name="Schenkman S."/>
            <person name="de Vasconcelos A.T."/>
        </authorList>
    </citation>
    <scope>NUCLEOTIDE SEQUENCE [LARGE SCALE GENOMIC DNA]</scope>
</reference>